<feature type="chain" id="PRO_5045416250" description="PsiF repeat-containing protein" evidence="1">
    <location>
        <begin position="25"/>
        <end position="92"/>
    </location>
</feature>
<keyword evidence="1" id="KW-0732">Signal</keyword>
<feature type="signal peptide" evidence="1">
    <location>
        <begin position="1"/>
        <end position="24"/>
    </location>
</feature>
<dbReference type="EMBL" id="JBHRTI010000010">
    <property type="protein sequence ID" value="MFC3149358.1"/>
    <property type="molecule type" value="Genomic_DNA"/>
</dbReference>
<name>A0ABV7H624_9BURK</name>
<organism evidence="2 3">
    <name type="scientific">Piscinibacterium candidicorallinum</name>
    <dbReference type="NCBI Taxonomy" id="1793872"/>
    <lineage>
        <taxon>Bacteria</taxon>
        <taxon>Pseudomonadati</taxon>
        <taxon>Pseudomonadota</taxon>
        <taxon>Betaproteobacteria</taxon>
        <taxon>Burkholderiales</taxon>
        <taxon>Piscinibacterium</taxon>
    </lineage>
</organism>
<evidence type="ECO:0000313" key="3">
    <source>
        <dbReference type="Proteomes" id="UP001595556"/>
    </source>
</evidence>
<keyword evidence="3" id="KW-1185">Reference proteome</keyword>
<evidence type="ECO:0000313" key="2">
    <source>
        <dbReference type="EMBL" id="MFC3149358.1"/>
    </source>
</evidence>
<sequence>MKPLNLFFCVAAACAAVAAASAFAQAPAAPKTSPKDAHKAETIAQHRAMAKAHEDAAKCLESGKSEEQCHEQLRKDCKGLGIGRFCGLRHSH</sequence>
<evidence type="ECO:0000256" key="1">
    <source>
        <dbReference type="SAM" id="SignalP"/>
    </source>
</evidence>
<comment type="caution">
    <text evidence="2">The sequence shown here is derived from an EMBL/GenBank/DDBJ whole genome shotgun (WGS) entry which is preliminary data.</text>
</comment>
<accession>A0ABV7H624</accession>
<dbReference type="Proteomes" id="UP001595556">
    <property type="component" value="Unassembled WGS sequence"/>
</dbReference>
<protein>
    <recommendedName>
        <fullName evidence="4">PsiF repeat-containing protein</fullName>
    </recommendedName>
</protein>
<reference evidence="3" key="1">
    <citation type="journal article" date="2019" name="Int. J. Syst. Evol. Microbiol.">
        <title>The Global Catalogue of Microorganisms (GCM) 10K type strain sequencing project: providing services to taxonomists for standard genome sequencing and annotation.</title>
        <authorList>
            <consortium name="The Broad Institute Genomics Platform"/>
            <consortium name="The Broad Institute Genome Sequencing Center for Infectious Disease"/>
            <person name="Wu L."/>
            <person name="Ma J."/>
        </authorList>
    </citation>
    <scope>NUCLEOTIDE SEQUENCE [LARGE SCALE GENOMIC DNA]</scope>
    <source>
        <strain evidence="3">KCTC 52168</strain>
    </source>
</reference>
<proteinExistence type="predicted"/>
<gene>
    <name evidence="2" type="ORF">ACFOEN_17175</name>
</gene>
<dbReference type="RefSeq" id="WP_377306052.1">
    <property type="nucleotide sequence ID" value="NZ_CP180191.1"/>
</dbReference>
<evidence type="ECO:0008006" key="4">
    <source>
        <dbReference type="Google" id="ProtNLM"/>
    </source>
</evidence>